<dbReference type="KEGG" id="lvs:LOKVESSMR4R_02401"/>
<dbReference type="Gene3D" id="1.10.443.10">
    <property type="entry name" value="Intergrase catalytic core"/>
    <property type="match status" value="1"/>
</dbReference>
<dbReference type="InterPro" id="IPR038488">
    <property type="entry name" value="Integrase_DNA-bd_sf"/>
</dbReference>
<dbReference type="Proteomes" id="UP000195273">
    <property type="component" value="Chromosome"/>
</dbReference>
<dbReference type="GO" id="GO:0003677">
    <property type="term" value="F:DNA binding"/>
    <property type="evidence" value="ECO:0007669"/>
    <property type="project" value="UniProtKB-KW"/>
</dbReference>
<evidence type="ECO:0000256" key="2">
    <source>
        <dbReference type="ARBA" id="ARBA00022908"/>
    </source>
</evidence>
<sequence>MSKTTDRPHTTGATEGLLMKQKFTKQFVDKLSCTKATARLFVRDTVCRGLCVEVRSTGGKTYYLSYRDAQGKQRLCKLANAADVSPAQARQLCEQARSQVVMGVSEPVCKITTDDFFYLSYLPYVKTYKRSWDTDVSVYRTHVAPVIGKTALAAVGYDDVTRLMTVAAVKLSTGSQYRLYVLTRYMFNLAKRWEVAGIEHNPTDRYTIKQSKQHRERYLNRAETQTLLTAIAHSVNPQLQYIVPMLLLTGARKREVLDAQWQDMDYERRFWRIPFTKSGRERHVPLSDAVLTLLAQVPRYADCDWVFPNPKTLKPFRSIYHSWHTARTAAGLGEVRMHDLRHSFASFLVNAGCSIYDVQKLLGHANVSMTQRYSHLSQERLLSAANTAGDYVQFRSDDDAQA</sequence>
<evidence type="ECO:0000256" key="1">
    <source>
        <dbReference type="ARBA" id="ARBA00008857"/>
    </source>
</evidence>
<accession>A0A1Y0EDL6</accession>
<dbReference type="GO" id="GO:0015074">
    <property type="term" value="P:DNA integration"/>
    <property type="evidence" value="ECO:0007669"/>
    <property type="project" value="UniProtKB-KW"/>
</dbReference>
<evidence type="ECO:0000256" key="4">
    <source>
        <dbReference type="ARBA" id="ARBA00023172"/>
    </source>
</evidence>
<dbReference type="PANTHER" id="PTHR30629">
    <property type="entry name" value="PROPHAGE INTEGRASE"/>
    <property type="match status" value="1"/>
</dbReference>
<protein>
    <submittedName>
        <fullName evidence="6">Tyrosine recombinase XerD</fullName>
    </submittedName>
</protein>
<dbReference type="Pfam" id="PF13356">
    <property type="entry name" value="Arm-DNA-bind_3"/>
    <property type="match status" value="1"/>
</dbReference>
<dbReference type="InterPro" id="IPR002104">
    <property type="entry name" value="Integrase_catalytic"/>
</dbReference>
<evidence type="ECO:0000313" key="6">
    <source>
        <dbReference type="EMBL" id="ARU01705.1"/>
    </source>
</evidence>
<dbReference type="InterPro" id="IPR013762">
    <property type="entry name" value="Integrase-like_cat_sf"/>
</dbReference>
<dbReference type="PROSITE" id="PS51898">
    <property type="entry name" value="TYR_RECOMBINASE"/>
    <property type="match status" value="1"/>
</dbReference>
<dbReference type="InterPro" id="IPR011010">
    <property type="entry name" value="DNA_brk_join_enz"/>
</dbReference>
<dbReference type="AlphaFoldDB" id="A0A1Y0EDL6"/>
<dbReference type="GO" id="GO:0006310">
    <property type="term" value="P:DNA recombination"/>
    <property type="evidence" value="ECO:0007669"/>
    <property type="project" value="UniProtKB-KW"/>
</dbReference>
<feature type="domain" description="Tyr recombinase" evidence="5">
    <location>
        <begin position="214"/>
        <end position="386"/>
    </location>
</feature>
<evidence type="ECO:0000256" key="3">
    <source>
        <dbReference type="ARBA" id="ARBA00023125"/>
    </source>
</evidence>
<dbReference type="PANTHER" id="PTHR30629:SF2">
    <property type="entry name" value="PROPHAGE INTEGRASE INTS-RELATED"/>
    <property type="match status" value="1"/>
</dbReference>
<reference evidence="6 7" key="1">
    <citation type="submission" date="2017-05" db="EMBL/GenBank/DDBJ databases">
        <title>Genome Sequence of Loktanella vestfoldensis Strain SMR4r Isolated from a Culture of the Diatom Skeletonema marinoi.</title>
        <authorList>
            <person name="Topel M."/>
            <person name="Pinder M.I.M."/>
            <person name="Johansson O.N."/>
            <person name="Kourtchenko O."/>
            <person name="Godhe A."/>
            <person name="Clarke A.K."/>
        </authorList>
    </citation>
    <scope>NUCLEOTIDE SEQUENCE [LARGE SCALE GENOMIC DNA]</scope>
    <source>
        <strain evidence="6 7">SMR4r</strain>
    </source>
</reference>
<dbReference type="EMBL" id="CP021431">
    <property type="protein sequence ID" value="ARU01705.1"/>
    <property type="molecule type" value="Genomic_DNA"/>
</dbReference>
<proteinExistence type="inferred from homology"/>
<evidence type="ECO:0000259" key="5">
    <source>
        <dbReference type="PROSITE" id="PS51898"/>
    </source>
</evidence>
<keyword evidence="7" id="KW-1185">Reference proteome</keyword>
<keyword evidence="3" id="KW-0238">DNA-binding</keyword>
<keyword evidence="4" id="KW-0233">DNA recombination</keyword>
<dbReference type="InterPro" id="IPR050808">
    <property type="entry name" value="Phage_Integrase"/>
</dbReference>
<gene>
    <name evidence="6" type="primary">xerD</name>
    <name evidence="6" type="ORF">LOKVESSMR4R_02401</name>
</gene>
<name>A0A1Y0EDL6_9RHOB</name>
<comment type="similarity">
    <text evidence="1">Belongs to the 'phage' integrase family.</text>
</comment>
<evidence type="ECO:0000313" key="7">
    <source>
        <dbReference type="Proteomes" id="UP000195273"/>
    </source>
</evidence>
<dbReference type="Gene3D" id="1.10.150.130">
    <property type="match status" value="1"/>
</dbReference>
<dbReference type="InterPro" id="IPR010998">
    <property type="entry name" value="Integrase_recombinase_N"/>
</dbReference>
<dbReference type="Gene3D" id="3.30.160.390">
    <property type="entry name" value="Integrase, DNA-binding domain"/>
    <property type="match status" value="1"/>
</dbReference>
<organism evidence="6 7">
    <name type="scientific">Yoonia vestfoldensis</name>
    <dbReference type="NCBI Taxonomy" id="245188"/>
    <lineage>
        <taxon>Bacteria</taxon>
        <taxon>Pseudomonadati</taxon>
        <taxon>Pseudomonadota</taxon>
        <taxon>Alphaproteobacteria</taxon>
        <taxon>Rhodobacterales</taxon>
        <taxon>Paracoccaceae</taxon>
        <taxon>Yoonia</taxon>
    </lineage>
</organism>
<dbReference type="SUPFAM" id="SSF56349">
    <property type="entry name" value="DNA breaking-rejoining enzymes"/>
    <property type="match status" value="1"/>
</dbReference>
<keyword evidence="2" id="KW-0229">DNA integration</keyword>
<dbReference type="InterPro" id="IPR025166">
    <property type="entry name" value="Integrase_DNA_bind_dom"/>
</dbReference>
<dbReference type="Pfam" id="PF00589">
    <property type="entry name" value="Phage_integrase"/>
    <property type="match status" value="1"/>
</dbReference>
<dbReference type="CDD" id="cd00796">
    <property type="entry name" value="INT_Rci_Hp1_C"/>
    <property type="match status" value="1"/>
</dbReference>